<accession>A0ABQ1SFR0</accession>
<reference evidence="2" key="1">
    <citation type="journal article" date="2019" name="Int. J. Syst. Evol. Microbiol.">
        <title>The Global Catalogue of Microorganisms (GCM) 10K type strain sequencing project: providing services to taxonomists for standard genome sequencing and annotation.</title>
        <authorList>
            <consortium name="The Broad Institute Genomics Platform"/>
            <consortium name="The Broad Institute Genome Sequencing Center for Infectious Disease"/>
            <person name="Wu L."/>
            <person name="Ma J."/>
        </authorList>
    </citation>
    <scope>NUCLEOTIDE SEQUENCE [LARGE SCALE GENOMIC DNA]</scope>
    <source>
        <strain evidence="2">CGMCC 1.12931</strain>
    </source>
</reference>
<evidence type="ECO:0000313" key="2">
    <source>
        <dbReference type="Proteomes" id="UP000599179"/>
    </source>
</evidence>
<sequence length="225" mass="26225">MNKFEIPTDLQPFVLDENCIFFSDHYIIDGVEVFYKDITHIISSNARQAMNGFEINSESTYFVNASKSDIILMDDELIYAFNDFSFKTGLIKTHRKFIKKQKFIHNFLFEKTKKYRLEKSIKTLKQIGYIEIYEGAKIYDNGDMIVNGKLEGNFNEKFKTGKLITGVKYGGYSNNVSDPYEFGFIKGTKFFGIIEDKFVYKNVINTDIFDILFTNLFRNNGLSIF</sequence>
<keyword evidence="2" id="KW-1185">Reference proteome</keyword>
<dbReference type="EMBL" id="BMGM01000002">
    <property type="protein sequence ID" value="GGE28999.1"/>
    <property type="molecule type" value="Genomic_DNA"/>
</dbReference>
<comment type="caution">
    <text evidence="1">The sequence shown here is derived from an EMBL/GenBank/DDBJ whole genome shotgun (WGS) entry which is preliminary data.</text>
</comment>
<name>A0ABQ1SFR0_9FLAO</name>
<protein>
    <recommendedName>
        <fullName evidence="3">DKNYY family protein</fullName>
    </recommendedName>
</protein>
<gene>
    <name evidence="1" type="ORF">GCM10010832_07010</name>
</gene>
<dbReference type="RefSeq" id="WP_188457705.1">
    <property type="nucleotide sequence ID" value="NZ_BMGM01000002.1"/>
</dbReference>
<evidence type="ECO:0008006" key="3">
    <source>
        <dbReference type="Google" id="ProtNLM"/>
    </source>
</evidence>
<evidence type="ECO:0000313" key="1">
    <source>
        <dbReference type="EMBL" id="GGE28999.1"/>
    </source>
</evidence>
<dbReference type="Proteomes" id="UP000599179">
    <property type="component" value="Unassembled WGS sequence"/>
</dbReference>
<proteinExistence type="predicted"/>
<organism evidence="1 2">
    <name type="scientific">Psychroflexus planctonicus</name>
    <dbReference type="NCBI Taxonomy" id="1526575"/>
    <lineage>
        <taxon>Bacteria</taxon>
        <taxon>Pseudomonadati</taxon>
        <taxon>Bacteroidota</taxon>
        <taxon>Flavobacteriia</taxon>
        <taxon>Flavobacteriales</taxon>
        <taxon>Flavobacteriaceae</taxon>
        <taxon>Psychroflexus</taxon>
    </lineage>
</organism>